<keyword evidence="9 11" id="KW-0472">Membrane</keyword>
<evidence type="ECO:0000256" key="5">
    <source>
        <dbReference type="ARBA" id="ARBA00022692"/>
    </source>
</evidence>
<dbReference type="STRING" id="48709.A0A1D2MX60"/>
<proteinExistence type="inferred from homology"/>
<evidence type="ECO:0000313" key="14">
    <source>
        <dbReference type="Proteomes" id="UP000094527"/>
    </source>
</evidence>
<keyword evidence="10" id="KW-0325">Glycoprotein</keyword>
<dbReference type="GO" id="GO:0005789">
    <property type="term" value="C:endoplasmic reticulum membrane"/>
    <property type="evidence" value="ECO:0007669"/>
    <property type="project" value="UniProtKB-SubCell"/>
</dbReference>
<organism evidence="13 14">
    <name type="scientific">Orchesella cincta</name>
    <name type="common">Springtail</name>
    <name type="synonym">Podura cincta</name>
    <dbReference type="NCBI Taxonomy" id="48709"/>
    <lineage>
        <taxon>Eukaryota</taxon>
        <taxon>Metazoa</taxon>
        <taxon>Ecdysozoa</taxon>
        <taxon>Arthropoda</taxon>
        <taxon>Hexapoda</taxon>
        <taxon>Collembola</taxon>
        <taxon>Entomobryomorpha</taxon>
        <taxon>Entomobryoidea</taxon>
        <taxon>Orchesellidae</taxon>
        <taxon>Orchesellinae</taxon>
        <taxon>Orchesella</taxon>
    </lineage>
</organism>
<reference evidence="13 14" key="1">
    <citation type="journal article" date="2016" name="Genome Biol. Evol.">
        <title>Gene Family Evolution Reflects Adaptation to Soil Environmental Stressors in the Genome of the Collembolan Orchesella cincta.</title>
        <authorList>
            <person name="Faddeeva-Vakhrusheva A."/>
            <person name="Derks M.F."/>
            <person name="Anvar S.Y."/>
            <person name="Agamennone V."/>
            <person name="Suring W."/>
            <person name="Smit S."/>
            <person name="van Straalen N.M."/>
            <person name="Roelofs D."/>
        </authorList>
    </citation>
    <scope>NUCLEOTIDE SEQUENCE [LARGE SCALE GENOMIC DNA]</scope>
    <source>
        <tissue evidence="13">Mixed pool</tissue>
    </source>
</reference>
<evidence type="ECO:0000256" key="9">
    <source>
        <dbReference type="ARBA" id="ARBA00023136"/>
    </source>
</evidence>
<accession>A0A1D2MX60</accession>
<evidence type="ECO:0000256" key="12">
    <source>
        <dbReference type="SAM" id="SignalP"/>
    </source>
</evidence>
<evidence type="ECO:0000256" key="8">
    <source>
        <dbReference type="ARBA" id="ARBA00022989"/>
    </source>
</evidence>
<feature type="signal peptide" evidence="12">
    <location>
        <begin position="1"/>
        <end position="25"/>
    </location>
</feature>
<feature type="chain" id="PRO_5008904672" description="Translocon-associated protein subunit beta" evidence="12">
    <location>
        <begin position="26"/>
        <end position="209"/>
    </location>
</feature>
<dbReference type="AlphaFoldDB" id="A0A1D2MX60"/>
<keyword evidence="14" id="KW-1185">Reference proteome</keyword>
<comment type="subcellular location">
    <subcellularLocation>
        <location evidence="2">Endoplasmic reticulum membrane</location>
        <topology evidence="2">Single-pass type I membrane protein</topology>
    </subcellularLocation>
</comment>
<keyword evidence="8 11" id="KW-1133">Transmembrane helix</keyword>
<evidence type="ECO:0000313" key="13">
    <source>
        <dbReference type="EMBL" id="ODM97630.1"/>
    </source>
</evidence>
<feature type="transmembrane region" description="Helical" evidence="11">
    <location>
        <begin position="171"/>
        <end position="192"/>
    </location>
</feature>
<evidence type="ECO:0000256" key="1">
    <source>
        <dbReference type="ARBA" id="ARBA00002838"/>
    </source>
</evidence>
<dbReference type="PIRSF" id="PIRSF016400">
    <property type="entry name" value="TRAP_beta"/>
    <property type="match status" value="1"/>
</dbReference>
<dbReference type="PANTHER" id="PTHR12861">
    <property type="entry name" value="TRANSLOCON-ASSOCIATED PROTEIN, BETA SUBUNIT PRECURSOR TRAP-BETA SIGNAL SEQUENCE RECEPTOR BETA SUBUNIT"/>
    <property type="match status" value="1"/>
</dbReference>
<dbReference type="Proteomes" id="UP000094527">
    <property type="component" value="Unassembled WGS sequence"/>
</dbReference>
<dbReference type="OMA" id="ILWHSSK"/>
<dbReference type="PANTHER" id="PTHR12861:SF3">
    <property type="entry name" value="TRANSLOCON-ASSOCIATED PROTEIN SUBUNIT BETA"/>
    <property type="match status" value="1"/>
</dbReference>
<evidence type="ECO:0000256" key="10">
    <source>
        <dbReference type="ARBA" id="ARBA00023180"/>
    </source>
</evidence>
<evidence type="ECO:0000256" key="4">
    <source>
        <dbReference type="ARBA" id="ARBA00021110"/>
    </source>
</evidence>
<evidence type="ECO:0000256" key="7">
    <source>
        <dbReference type="ARBA" id="ARBA00022824"/>
    </source>
</evidence>
<comment type="function">
    <text evidence="1">TRAP proteins are part of a complex whose function is to bind calcium to the ER membrane and thereby regulate the retention of ER resident proteins.</text>
</comment>
<keyword evidence="6 12" id="KW-0732">Signal</keyword>
<dbReference type="EMBL" id="LJIJ01000426">
    <property type="protein sequence ID" value="ODM97630.1"/>
    <property type="molecule type" value="Genomic_DNA"/>
</dbReference>
<comment type="caution">
    <text evidence="13">The sequence shown here is derived from an EMBL/GenBank/DDBJ whole genome shotgun (WGS) entry which is preliminary data.</text>
</comment>
<evidence type="ECO:0000256" key="11">
    <source>
        <dbReference type="SAM" id="Phobius"/>
    </source>
</evidence>
<dbReference type="Pfam" id="PF05753">
    <property type="entry name" value="TRAP_beta"/>
    <property type="match status" value="1"/>
</dbReference>
<evidence type="ECO:0000256" key="6">
    <source>
        <dbReference type="ARBA" id="ARBA00022729"/>
    </source>
</evidence>
<gene>
    <name evidence="13" type="ORF">Ocin01_09050</name>
</gene>
<name>A0A1D2MX60_ORCCI</name>
<sequence length="209" mass="22590">MSWTAGGNCVTAVLVALAMLMMVNGDSSGGTPGTLNSAPAGEEPARLLISKQLLNKYVVENMDVVIKYSVFNVGSVTATNVLLKDTSFGPDFKVVGGQTEVNLGRIPPTANVTHTLVVKPLKFGYYNFTAAQVSYASGDESNEVLQGFSSEPGEGYIAPFREFDKRFSPHLLDWAAFAIMSLPPLFIPFMLWHSSKSKYEAVLSAKKLK</sequence>
<evidence type="ECO:0000256" key="3">
    <source>
        <dbReference type="ARBA" id="ARBA00005610"/>
    </source>
</evidence>
<evidence type="ECO:0000256" key="2">
    <source>
        <dbReference type="ARBA" id="ARBA00004115"/>
    </source>
</evidence>
<comment type="similarity">
    <text evidence="3">Belongs to the TRAP-beta family.</text>
</comment>
<keyword evidence="5 11" id="KW-0812">Transmembrane</keyword>
<dbReference type="InterPro" id="IPR008856">
    <property type="entry name" value="TRAP_beta"/>
</dbReference>
<keyword evidence="7" id="KW-0256">Endoplasmic reticulum</keyword>
<protein>
    <recommendedName>
        <fullName evidence="4">Translocon-associated protein subunit beta</fullName>
    </recommendedName>
</protein>